<keyword evidence="4" id="KW-0274">FAD</keyword>
<dbReference type="Proteomes" id="UP000509510">
    <property type="component" value="Chromosome VI"/>
</dbReference>
<reference evidence="6" key="1">
    <citation type="submission" date="2020-06" db="EMBL/GenBank/DDBJ databases">
        <title>A chromosome-scale genome assembly of Talaromyces rugulosus W13939.</title>
        <authorList>
            <person name="Wang B."/>
            <person name="Guo L."/>
            <person name="Ye K."/>
            <person name="Wang L."/>
        </authorList>
    </citation>
    <scope>NUCLEOTIDE SEQUENCE [LARGE SCALE GENOMIC DNA]</scope>
    <source>
        <strain evidence="6">W13939</strain>
    </source>
</reference>
<keyword evidence="3" id="KW-0285">Flavoprotein</keyword>
<name>A0A7H8RBW8_TALRU</name>
<keyword evidence="6" id="KW-1185">Reference proteome</keyword>
<evidence type="ECO:0008006" key="7">
    <source>
        <dbReference type="Google" id="ProtNLM"/>
    </source>
</evidence>
<dbReference type="OrthoDB" id="74360at2759"/>
<dbReference type="GeneID" id="55997890"/>
<comment type="similarity">
    <text evidence="2">Belongs to the FAD-binding monooxygenase family.</text>
</comment>
<evidence type="ECO:0000313" key="5">
    <source>
        <dbReference type="EMBL" id="QKX63241.1"/>
    </source>
</evidence>
<evidence type="ECO:0000256" key="1">
    <source>
        <dbReference type="ARBA" id="ARBA00001974"/>
    </source>
</evidence>
<dbReference type="InterPro" id="IPR051209">
    <property type="entry name" value="FAD-bind_Monooxygenase_sf"/>
</dbReference>
<evidence type="ECO:0000256" key="2">
    <source>
        <dbReference type="ARBA" id="ARBA00010139"/>
    </source>
</evidence>
<dbReference type="RefSeq" id="XP_035349415.1">
    <property type="nucleotide sequence ID" value="XM_035493522.1"/>
</dbReference>
<accession>A0A7H8RBW8</accession>
<dbReference type="InterPro" id="IPR036188">
    <property type="entry name" value="FAD/NAD-bd_sf"/>
</dbReference>
<sequence>MNGANSSGLSNCPKTPAPFPTNWIPVLEKLAFSPHKIDFVCIGAGFSGLTLAYRWKHEGANEFINRRISEKNHDVGGTWLENRYPGNACDVPAHIYTFTFEPNPDWTSFYASGREIWQYMKRTTEKYQLDERVRLNSRVTSAIWDDAAARWKIRVDQGGKIIETEAHILINGSGILNKWHWPDIKGLSSFRGKLVLSADWDESLDWEDKRPEASKIATYIRSPTWITFNFAAQLTSDGENFEYPENDKRLWRENLGEHSKLRRHFEHEFNKFFPSYLAEGAQQAEMNKLFRQTMEQRLNHNADLCAKLIPDFGIGCRRICPGDGYLEALQEKNVRIEFCSVEEITPTGIRSCQGHEEFDIVVCATGFDVSFVPPWEMIGKNGVSLREQWKDAPYAYFGICTPNMPNYFIYNGPNCPIAHGSLILVIEWFTD</sequence>
<gene>
    <name evidence="5" type="ORF">TRUGW13939_10410</name>
</gene>
<evidence type="ECO:0000256" key="4">
    <source>
        <dbReference type="ARBA" id="ARBA00022827"/>
    </source>
</evidence>
<dbReference type="Pfam" id="PF13450">
    <property type="entry name" value="NAD_binding_8"/>
    <property type="match status" value="1"/>
</dbReference>
<dbReference type="KEGG" id="trg:TRUGW13939_10410"/>
<organism evidence="5 6">
    <name type="scientific">Talaromyces rugulosus</name>
    <name type="common">Penicillium rugulosum</name>
    <dbReference type="NCBI Taxonomy" id="121627"/>
    <lineage>
        <taxon>Eukaryota</taxon>
        <taxon>Fungi</taxon>
        <taxon>Dikarya</taxon>
        <taxon>Ascomycota</taxon>
        <taxon>Pezizomycotina</taxon>
        <taxon>Eurotiomycetes</taxon>
        <taxon>Eurotiomycetidae</taxon>
        <taxon>Eurotiales</taxon>
        <taxon>Trichocomaceae</taxon>
        <taxon>Talaromyces</taxon>
        <taxon>Talaromyces sect. Islandici</taxon>
    </lineage>
</organism>
<dbReference type="SUPFAM" id="SSF51905">
    <property type="entry name" value="FAD/NAD(P)-binding domain"/>
    <property type="match status" value="2"/>
</dbReference>
<comment type="cofactor">
    <cofactor evidence="1">
        <name>FAD</name>
        <dbReference type="ChEBI" id="CHEBI:57692"/>
    </cofactor>
</comment>
<dbReference type="PANTHER" id="PTHR42877:SF11">
    <property type="entry name" value="MONOOXYGENASE, PUTATIVE (AFU_ORTHOLOGUE AFUA_6G13790)-RELATED"/>
    <property type="match status" value="1"/>
</dbReference>
<protein>
    <recommendedName>
        <fullName evidence="7">FAD/NAD(P)-binding domain-containing protein</fullName>
    </recommendedName>
</protein>
<evidence type="ECO:0000256" key="3">
    <source>
        <dbReference type="ARBA" id="ARBA00022630"/>
    </source>
</evidence>
<dbReference type="PANTHER" id="PTHR42877">
    <property type="entry name" value="L-ORNITHINE N(5)-MONOOXYGENASE-RELATED"/>
    <property type="match status" value="1"/>
</dbReference>
<dbReference type="Gene3D" id="3.50.50.60">
    <property type="entry name" value="FAD/NAD(P)-binding domain"/>
    <property type="match status" value="2"/>
</dbReference>
<proteinExistence type="inferred from homology"/>
<evidence type="ECO:0000313" key="6">
    <source>
        <dbReference type="Proteomes" id="UP000509510"/>
    </source>
</evidence>
<dbReference type="EMBL" id="CP055903">
    <property type="protein sequence ID" value="QKX63241.1"/>
    <property type="molecule type" value="Genomic_DNA"/>
</dbReference>
<dbReference type="AlphaFoldDB" id="A0A7H8RBW8"/>